<dbReference type="GO" id="GO:0016787">
    <property type="term" value="F:hydrolase activity"/>
    <property type="evidence" value="ECO:0007669"/>
    <property type="project" value="TreeGrafter"/>
</dbReference>
<dbReference type="eggNOG" id="KOG1520">
    <property type="taxonomic scope" value="Eukaryota"/>
</dbReference>
<name>A0A0E0LN94_ORYPU</name>
<feature type="chain" id="PRO_5002366764" description="Strictosidine synthase conserved region domain-containing protein" evidence="5">
    <location>
        <begin position="22"/>
        <end position="474"/>
    </location>
</feature>
<dbReference type="HOGENOM" id="CLU_023267_0_2_1"/>
<dbReference type="Gene3D" id="2.120.10.30">
    <property type="entry name" value="TolB, C-terminal domain"/>
    <property type="match status" value="2"/>
</dbReference>
<sequence>MAQRLLDAAGAAALAVAVSLAVHVAIHCPVQPVGPPPTRPPAASAAARFPPNNLLQNLEKLGEGQLNAPEDVYVDAGGEVYTGTRDGWVRRMRGNGSWERWGLVGGLGLLGIAPSADGAMLVCDADKASDGTVYFSDASTRFNFDNWFQDFLEYRFTGRLLKYDPRTGKASVVLDGLGFANGVALPPDEAFVVVCETMKFRCLRVWLKGEKAGEAEIFVDNLPGNPDNIRLGSDGHFWIALLQVRSPWLDLISRWSLTRRVIASFPSLVERTKATLKGAVVAQVSLNGEIMRVLGDSEGKVINLVTSVTESNGDLFLGSLATNFIGKLSLAKVPQEQEDAVSSFRCLRVWLKGEKAGQAEIFVDNLPGNPDNIRLGSDGEVSMAGPDLPLELDQEGHRFVPIAHREDQGDLVAQVSLNGEIMRVLGDSEGKMIDHFTSVTEFNGDLFLGSLATNFIGKISLAKVPHEQEYAVPS</sequence>
<dbReference type="GO" id="GO:0005773">
    <property type="term" value="C:vacuole"/>
    <property type="evidence" value="ECO:0007669"/>
    <property type="project" value="UniProtKB-SubCell"/>
</dbReference>
<keyword evidence="4" id="KW-0325">Glycoprotein</keyword>
<dbReference type="PANTHER" id="PTHR10426:SF68">
    <property type="entry name" value="OS07G0614000 PROTEIN"/>
    <property type="match status" value="1"/>
</dbReference>
<dbReference type="OMA" id="IVICETW"/>
<evidence type="ECO:0000256" key="3">
    <source>
        <dbReference type="ARBA" id="ARBA00022554"/>
    </source>
</evidence>
<evidence type="ECO:0000256" key="1">
    <source>
        <dbReference type="ARBA" id="ARBA00004116"/>
    </source>
</evidence>
<dbReference type="Pfam" id="PF20067">
    <property type="entry name" value="SSL_N"/>
    <property type="match status" value="1"/>
</dbReference>
<organism evidence="7">
    <name type="scientific">Oryza punctata</name>
    <name type="common">Red rice</name>
    <dbReference type="NCBI Taxonomy" id="4537"/>
    <lineage>
        <taxon>Eukaryota</taxon>
        <taxon>Viridiplantae</taxon>
        <taxon>Streptophyta</taxon>
        <taxon>Embryophyta</taxon>
        <taxon>Tracheophyta</taxon>
        <taxon>Spermatophyta</taxon>
        <taxon>Magnoliopsida</taxon>
        <taxon>Liliopsida</taxon>
        <taxon>Poales</taxon>
        <taxon>Poaceae</taxon>
        <taxon>BOP clade</taxon>
        <taxon>Oryzoideae</taxon>
        <taxon>Oryzeae</taxon>
        <taxon>Oryzinae</taxon>
        <taxon>Oryza</taxon>
    </lineage>
</organism>
<comment type="similarity">
    <text evidence="2">Belongs to the strictosidine synthase family.</text>
</comment>
<keyword evidence="3" id="KW-0926">Vacuole</keyword>
<evidence type="ECO:0000313" key="7">
    <source>
        <dbReference type="EnsemblPlants" id="OPUNC07G20600.1"/>
    </source>
</evidence>
<keyword evidence="5" id="KW-0732">Signal</keyword>
<dbReference type="SUPFAM" id="SSF63829">
    <property type="entry name" value="Calcium-dependent phosphotriesterase"/>
    <property type="match status" value="2"/>
</dbReference>
<proteinExistence type="inferred from homology"/>
<evidence type="ECO:0000313" key="8">
    <source>
        <dbReference type="Proteomes" id="UP000026962"/>
    </source>
</evidence>
<dbReference type="Pfam" id="PF03088">
    <property type="entry name" value="Str_synth"/>
    <property type="match status" value="1"/>
</dbReference>
<dbReference type="AlphaFoldDB" id="A0A0E0LN94"/>
<reference evidence="7" key="2">
    <citation type="submission" date="2018-05" db="EMBL/GenBank/DDBJ databases">
        <title>OpunRS2 (Oryza punctata Reference Sequence Version 2).</title>
        <authorList>
            <person name="Zhang J."/>
            <person name="Kudrna D."/>
            <person name="Lee S."/>
            <person name="Talag J."/>
            <person name="Welchert J."/>
            <person name="Wing R.A."/>
        </authorList>
    </citation>
    <scope>NUCLEOTIDE SEQUENCE [LARGE SCALE GENOMIC DNA]</scope>
</reference>
<dbReference type="GO" id="GO:0012505">
    <property type="term" value="C:endomembrane system"/>
    <property type="evidence" value="ECO:0007669"/>
    <property type="project" value="TreeGrafter"/>
</dbReference>
<evidence type="ECO:0000256" key="2">
    <source>
        <dbReference type="ARBA" id="ARBA00009191"/>
    </source>
</evidence>
<comment type="subcellular location">
    <subcellularLocation>
        <location evidence="1">Vacuole</location>
    </subcellularLocation>
</comment>
<accession>A0A0E0LN94</accession>
<dbReference type="STRING" id="4537.A0A0E0LN94"/>
<dbReference type="Proteomes" id="UP000026962">
    <property type="component" value="Chromosome 7"/>
</dbReference>
<evidence type="ECO:0000256" key="4">
    <source>
        <dbReference type="ARBA" id="ARBA00023180"/>
    </source>
</evidence>
<evidence type="ECO:0000256" key="5">
    <source>
        <dbReference type="SAM" id="SignalP"/>
    </source>
</evidence>
<keyword evidence="8" id="KW-1185">Reference proteome</keyword>
<reference evidence="7" key="1">
    <citation type="submission" date="2015-04" db="UniProtKB">
        <authorList>
            <consortium name="EnsemblPlants"/>
        </authorList>
    </citation>
    <scope>IDENTIFICATION</scope>
</reference>
<dbReference type="InterPro" id="IPR011042">
    <property type="entry name" value="6-blade_b-propeller_TolB-like"/>
</dbReference>
<dbReference type="PANTHER" id="PTHR10426">
    <property type="entry name" value="STRICTOSIDINE SYNTHASE-RELATED"/>
    <property type="match status" value="1"/>
</dbReference>
<dbReference type="Gramene" id="OPUNC07G20600.1">
    <property type="protein sequence ID" value="OPUNC07G20600.1"/>
    <property type="gene ID" value="OPUNC07G20600"/>
</dbReference>
<feature type="signal peptide" evidence="5">
    <location>
        <begin position="1"/>
        <end position="21"/>
    </location>
</feature>
<feature type="domain" description="Strictosidine synthase conserved region" evidence="6">
    <location>
        <begin position="130"/>
        <end position="210"/>
    </location>
</feature>
<dbReference type="InterPro" id="IPR018119">
    <property type="entry name" value="Strictosidine_synth_cons-reg"/>
</dbReference>
<dbReference type="EnsemblPlants" id="OPUNC07G20600.1">
    <property type="protein sequence ID" value="OPUNC07G20600.1"/>
    <property type="gene ID" value="OPUNC07G20600"/>
</dbReference>
<evidence type="ECO:0000259" key="6">
    <source>
        <dbReference type="Pfam" id="PF03088"/>
    </source>
</evidence>
<protein>
    <recommendedName>
        <fullName evidence="6">Strictosidine synthase conserved region domain-containing protein</fullName>
    </recommendedName>
</protein>